<dbReference type="InterPro" id="IPR046482">
    <property type="entry name" value="DUF6575"/>
</dbReference>
<reference evidence="2 3" key="1">
    <citation type="submission" date="2016-07" db="EMBL/GenBank/DDBJ databases">
        <title>Genome and transcriptome analysis of iron-reducing fermentative bacteria Anoxybacter fermentans.</title>
        <authorList>
            <person name="Zeng X."/>
            <person name="Shao Z."/>
        </authorList>
    </citation>
    <scope>NUCLEOTIDE SEQUENCE [LARGE SCALE GENOMIC DNA]</scope>
    <source>
        <strain evidence="2 3">DY22613</strain>
    </source>
</reference>
<dbReference type="OrthoDB" id="507999at2"/>
<gene>
    <name evidence="2" type="ORF">BBF96_03250</name>
</gene>
<dbReference type="Pfam" id="PF20215">
    <property type="entry name" value="DUF6575"/>
    <property type="match status" value="1"/>
</dbReference>
<dbReference type="RefSeq" id="WP_127015812.1">
    <property type="nucleotide sequence ID" value="NZ_CP016379.1"/>
</dbReference>
<keyword evidence="3" id="KW-1185">Reference proteome</keyword>
<sequence length="397" mass="45281">MNENYICLDFIGKLKILEIYEYYDGPRLFSCESISGQKYLAVWIDFDEDSERWLYVPVSNHRLSSVKRGLISLYEAFNCPEDGWLWDVKTFFHDQSNIVTQITPNQLSKEDLPDEDAFLNIQDKTLPDLSEDPCVFATRTRRDVIDLSLTGDSVHLNEIDTGVLGAILLNLQTLIHSLAYKSGGIRGRIPKNIKEATILKTVAVFEGSFGVRLVSKHSANLFNKTPVSEPLEKLMNLLSAKGDREKLSSLMKSLSLKSKIKFRQLLKALKDGNTEIKTIWGSPDLKSNAVSLTIEDINKALEVFELDEKEMTEINSYQGKLVGINMNKYSFEFITVDEERIVGELSEDLYKNVFEVPMFAEVKIKEIYEFNYVTQEEKITSILLEVNEISNPNIKDS</sequence>
<accession>A0A3Q9HP39</accession>
<dbReference type="KEGG" id="aft:BBF96_03250"/>
<name>A0A3Q9HP39_9FIRM</name>
<dbReference type="Proteomes" id="UP000267250">
    <property type="component" value="Chromosome"/>
</dbReference>
<proteinExistence type="predicted"/>
<protein>
    <recommendedName>
        <fullName evidence="1">DUF6575 domain-containing protein</fullName>
    </recommendedName>
</protein>
<feature type="domain" description="DUF6575" evidence="1">
    <location>
        <begin position="10"/>
        <end position="170"/>
    </location>
</feature>
<organism evidence="2 3">
    <name type="scientific">Anoxybacter fermentans</name>
    <dbReference type="NCBI Taxonomy" id="1323375"/>
    <lineage>
        <taxon>Bacteria</taxon>
        <taxon>Bacillati</taxon>
        <taxon>Bacillota</taxon>
        <taxon>Clostridia</taxon>
        <taxon>Halanaerobiales</taxon>
        <taxon>Anoxybacter</taxon>
    </lineage>
</organism>
<evidence type="ECO:0000313" key="3">
    <source>
        <dbReference type="Proteomes" id="UP000267250"/>
    </source>
</evidence>
<dbReference type="AlphaFoldDB" id="A0A3Q9HP39"/>
<dbReference type="EMBL" id="CP016379">
    <property type="protein sequence ID" value="AZR72481.1"/>
    <property type="molecule type" value="Genomic_DNA"/>
</dbReference>
<evidence type="ECO:0000259" key="1">
    <source>
        <dbReference type="Pfam" id="PF20215"/>
    </source>
</evidence>
<evidence type="ECO:0000313" key="2">
    <source>
        <dbReference type="EMBL" id="AZR72481.1"/>
    </source>
</evidence>